<keyword evidence="1" id="KW-0732">Signal</keyword>
<dbReference type="OrthoDB" id="7829925at2"/>
<evidence type="ECO:0000256" key="1">
    <source>
        <dbReference type="SAM" id="SignalP"/>
    </source>
</evidence>
<keyword evidence="3" id="KW-1185">Reference proteome</keyword>
<feature type="signal peptide" evidence="1">
    <location>
        <begin position="1"/>
        <end position="24"/>
    </location>
</feature>
<dbReference type="RefSeq" id="WP_008331713.1">
    <property type="nucleotide sequence ID" value="NZ_CH902578.1"/>
</dbReference>
<dbReference type="STRING" id="314271.RB2654_11508"/>
<evidence type="ECO:0008006" key="4">
    <source>
        <dbReference type="Google" id="ProtNLM"/>
    </source>
</evidence>
<dbReference type="EMBL" id="AAMT01000006">
    <property type="protein sequence ID" value="EAQ13122.1"/>
    <property type="molecule type" value="Genomic_DNA"/>
</dbReference>
<evidence type="ECO:0000313" key="2">
    <source>
        <dbReference type="EMBL" id="EAQ13122.1"/>
    </source>
</evidence>
<evidence type="ECO:0000313" key="3">
    <source>
        <dbReference type="Proteomes" id="UP000002931"/>
    </source>
</evidence>
<dbReference type="Proteomes" id="UP000002931">
    <property type="component" value="Unassembled WGS sequence"/>
</dbReference>
<reference evidence="2 3" key="1">
    <citation type="journal article" date="2010" name="J. Bacteriol.">
        <title>Genome sequences of Pelagibaca bermudensis HTCC2601T and Maritimibacter alkaliphilus HTCC2654T, the type strains of two marine Roseobacter genera.</title>
        <authorList>
            <person name="Thrash J.C."/>
            <person name="Cho J.C."/>
            <person name="Ferriera S."/>
            <person name="Johnson J."/>
            <person name="Vergin K.L."/>
            <person name="Giovannoni S.J."/>
        </authorList>
    </citation>
    <scope>NUCLEOTIDE SEQUENCE [LARGE SCALE GENOMIC DNA]</scope>
    <source>
        <strain evidence="2 3">HTCC2654</strain>
    </source>
</reference>
<accession>A3VFK7</accession>
<comment type="caution">
    <text evidence="2">The sequence shown here is derived from an EMBL/GenBank/DDBJ whole genome shotgun (WGS) entry which is preliminary data.</text>
</comment>
<dbReference type="HOGENOM" id="CLU_106283_0_0_5"/>
<dbReference type="PROSITE" id="PS51257">
    <property type="entry name" value="PROKAR_LIPOPROTEIN"/>
    <property type="match status" value="1"/>
</dbReference>
<sequence>MTMRAKSGLVAAVFLLAGCAGQTAGSGAGTPVFGGQVVIAAPRGYCLDPTQRREGPSGAFLLYGTCPGIEGAGPNPVAPAVLTAAVAPGAGDLGPNQMAALADILRGPEGKATLSRSGSSDRVSVASFEQTDDLLVIRARDGDTIDLSEDYWRAVFPQSGALVTLTVSGTAATPLDPATGKSLLLAFTKAVRRASPKSGSASPSETGVSTGDKGLRSLLNRLL</sequence>
<gene>
    <name evidence="2" type="ORF">RB2654_11508</name>
</gene>
<proteinExistence type="predicted"/>
<protein>
    <recommendedName>
        <fullName evidence="4">Cation transport ATPase</fullName>
    </recommendedName>
</protein>
<feature type="chain" id="PRO_5002661077" description="Cation transport ATPase" evidence="1">
    <location>
        <begin position="25"/>
        <end position="223"/>
    </location>
</feature>
<organism evidence="2 3">
    <name type="scientific">Maritimibacter alkaliphilus HTCC2654</name>
    <dbReference type="NCBI Taxonomy" id="314271"/>
    <lineage>
        <taxon>Bacteria</taxon>
        <taxon>Pseudomonadati</taxon>
        <taxon>Pseudomonadota</taxon>
        <taxon>Alphaproteobacteria</taxon>
        <taxon>Rhodobacterales</taxon>
        <taxon>Roseobacteraceae</taxon>
        <taxon>Maritimibacter</taxon>
    </lineage>
</organism>
<dbReference type="AlphaFoldDB" id="A3VFK7"/>
<name>A3VFK7_9RHOB</name>